<comment type="caution">
    <text evidence="1">The sequence shown here is derived from an EMBL/GenBank/DDBJ whole genome shotgun (WGS) entry which is preliminary data.</text>
</comment>
<dbReference type="NCBIfam" id="TIGR04398">
    <property type="entry name" value="SLAP_DUP"/>
    <property type="match status" value="1"/>
</dbReference>
<dbReference type="InterPro" id="IPR030910">
    <property type="entry name" value="SLAP_dom"/>
</dbReference>
<reference evidence="1" key="1">
    <citation type="submission" date="2019-08" db="EMBL/GenBank/DDBJ databases">
        <authorList>
            <person name="Kucharzyk K."/>
            <person name="Murdoch R.W."/>
            <person name="Higgins S."/>
            <person name="Loffler F."/>
        </authorList>
    </citation>
    <scope>NUCLEOTIDE SEQUENCE</scope>
</reference>
<dbReference type="EMBL" id="VSSQ01123494">
    <property type="protein sequence ID" value="MPN54853.1"/>
    <property type="molecule type" value="Genomic_DNA"/>
</dbReference>
<gene>
    <name evidence="1" type="ORF">SDC9_202531</name>
</gene>
<proteinExistence type="predicted"/>
<dbReference type="AlphaFoldDB" id="A0A645J5V8"/>
<name>A0A645J5V8_9ZZZZ</name>
<evidence type="ECO:0000313" key="1">
    <source>
        <dbReference type="EMBL" id="MPN54853.1"/>
    </source>
</evidence>
<sequence length="70" mass="8029">MYNIDAKVDIKKNGEVIATATFKLSKDEFGELNAGESRVWNLVYEPAHILNKTADLEEYILEYSTGYNRK</sequence>
<protein>
    <submittedName>
        <fullName evidence="1">Uncharacterized protein</fullName>
    </submittedName>
</protein>
<accession>A0A645J5V8</accession>
<organism evidence="1">
    <name type="scientific">bioreactor metagenome</name>
    <dbReference type="NCBI Taxonomy" id="1076179"/>
    <lineage>
        <taxon>unclassified sequences</taxon>
        <taxon>metagenomes</taxon>
        <taxon>ecological metagenomes</taxon>
    </lineage>
</organism>